<keyword evidence="6" id="KW-1185">Reference proteome</keyword>
<dbReference type="EMBL" id="JBBEUB010000010">
    <property type="protein sequence ID" value="MEJ2905163.1"/>
    <property type="molecule type" value="Genomic_DNA"/>
</dbReference>
<comment type="caution">
    <text evidence="5">The sequence shown here is derived from an EMBL/GenBank/DDBJ whole genome shotgun (WGS) entry which is preliminary data.</text>
</comment>
<protein>
    <submittedName>
        <fullName evidence="5">Helix-turn-helix transcriptional regulator</fullName>
    </submittedName>
</protein>
<dbReference type="InterPro" id="IPR000792">
    <property type="entry name" value="Tscrpt_reg_LuxR_C"/>
</dbReference>
<reference evidence="5 6" key="1">
    <citation type="submission" date="2024-03" db="EMBL/GenBank/DDBJ databases">
        <title>Sequence of Lycoming College Course Isolates.</title>
        <authorList>
            <person name="Plotts O."/>
            <person name="Newman J."/>
        </authorList>
    </citation>
    <scope>NUCLEOTIDE SEQUENCE [LARGE SCALE GENOMIC DNA]</scope>
    <source>
        <strain evidence="5 6">CJB-3</strain>
    </source>
</reference>
<feature type="domain" description="HTH luxR-type" evidence="4">
    <location>
        <begin position="174"/>
        <end position="239"/>
    </location>
</feature>
<dbReference type="RefSeq" id="WP_337717727.1">
    <property type="nucleotide sequence ID" value="NZ_JBBEUB010000010.1"/>
</dbReference>
<evidence type="ECO:0000256" key="1">
    <source>
        <dbReference type="ARBA" id="ARBA00023015"/>
    </source>
</evidence>
<dbReference type="PROSITE" id="PS00622">
    <property type="entry name" value="HTH_LUXR_1"/>
    <property type="match status" value="1"/>
</dbReference>
<gene>
    <name evidence="5" type="ORF">WAE58_22145</name>
</gene>
<dbReference type="InterPro" id="IPR036388">
    <property type="entry name" value="WH-like_DNA-bd_sf"/>
</dbReference>
<keyword evidence="2" id="KW-0238">DNA-binding</keyword>
<evidence type="ECO:0000313" key="5">
    <source>
        <dbReference type="EMBL" id="MEJ2905163.1"/>
    </source>
</evidence>
<dbReference type="PANTHER" id="PTHR44688">
    <property type="entry name" value="DNA-BINDING TRANSCRIPTIONAL ACTIVATOR DEVR_DOSR"/>
    <property type="match status" value="1"/>
</dbReference>
<evidence type="ECO:0000259" key="4">
    <source>
        <dbReference type="PROSITE" id="PS50043"/>
    </source>
</evidence>
<organism evidence="5 6">
    <name type="scientific">Pedobacter panaciterrae</name>
    <dbReference type="NCBI Taxonomy" id="363849"/>
    <lineage>
        <taxon>Bacteria</taxon>
        <taxon>Pseudomonadati</taxon>
        <taxon>Bacteroidota</taxon>
        <taxon>Sphingobacteriia</taxon>
        <taxon>Sphingobacteriales</taxon>
        <taxon>Sphingobacteriaceae</taxon>
        <taxon>Pedobacter</taxon>
    </lineage>
</organism>
<dbReference type="Gene3D" id="1.10.10.10">
    <property type="entry name" value="Winged helix-like DNA-binding domain superfamily/Winged helix DNA-binding domain"/>
    <property type="match status" value="1"/>
</dbReference>
<dbReference type="CDD" id="cd06170">
    <property type="entry name" value="LuxR_C_like"/>
    <property type="match status" value="1"/>
</dbReference>
<sequence>MGLKALTQSELEHSCQAQLLSIGNSIRNNILRIEDIGDYIPGSVMVQDLSRMTNTYMNKNGCDILRHSSEELELLGPAYFSKFFPAEEISILKSELQHFAMENDAGKIHSFFQRVRPDEGSEYKWYFTTSRLYPSNNPDEGLRMMHIAVPADTLSYAGRKLSNLVQDDVLIRKNLHKFVLLTIREKEVIRLIVEGKSSFEIANCLFLSIHTVNNHRKNIIHKLEVASLSQLIKFAVAFAII</sequence>
<proteinExistence type="predicted"/>
<dbReference type="PRINTS" id="PR00038">
    <property type="entry name" value="HTHLUXR"/>
</dbReference>
<dbReference type="SUPFAM" id="SSF46894">
    <property type="entry name" value="C-terminal effector domain of the bipartite response regulators"/>
    <property type="match status" value="1"/>
</dbReference>
<dbReference type="Pfam" id="PF00196">
    <property type="entry name" value="GerE"/>
    <property type="match status" value="1"/>
</dbReference>
<evidence type="ECO:0000256" key="2">
    <source>
        <dbReference type="ARBA" id="ARBA00023125"/>
    </source>
</evidence>
<evidence type="ECO:0000313" key="6">
    <source>
        <dbReference type="Proteomes" id="UP001378956"/>
    </source>
</evidence>
<evidence type="ECO:0000256" key="3">
    <source>
        <dbReference type="ARBA" id="ARBA00023163"/>
    </source>
</evidence>
<dbReference type="PROSITE" id="PS50043">
    <property type="entry name" value="HTH_LUXR_2"/>
    <property type="match status" value="1"/>
</dbReference>
<keyword evidence="3" id="KW-0804">Transcription</keyword>
<dbReference type="InterPro" id="IPR016032">
    <property type="entry name" value="Sig_transdc_resp-reg_C-effctor"/>
</dbReference>
<accession>A0ABU8NV98</accession>
<dbReference type="Proteomes" id="UP001378956">
    <property type="component" value="Unassembled WGS sequence"/>
</dbReference>
<dbReference type="SMART" id="SM00421">
    <property type="entry name" value="HTH_LUXR"/>
    <property type="match status" value="1"/>
</dbReference>
<dbReference type="PANTHER" id="PTHR44688:SF16">
    <property type="entry name" value="DNA-BINDING TRANSCRIPTIONAL ACTIVATOR DEVR_DOSR"/>
    <property type="match status" value="1"/>
</dbReference>
<name>A0ABU8NV98_9SPHI</name>
<keyword evidence="1" id="KW-0805">Transcription regulation</keyword>